<reference evidence="6" key="2">
    <citation type="submission" date="2025-08" db="UniProtKB">
        <authorList>
            <consortium name="Ensembl"/>
        </authorList>
    </citation>
    <scope>IDENTIFICATION</scope>
</reference>
<dbReference type="InterPro" id="IPR035979">
    <property type="entry name" value="RBD_domain_sf"/>
</dbReference>
<proteinExistence type="predicted"/>
<feature type="domain" description="RRM" evidence="5">
    <location>
        <begin position="112"/>
        <end position="189"/>
    </location>
</feature>
<organism evidence="6 7">
    <name type="scientific">Ciona savignyi</name>
    <name type="common">Pacific transparent sea squirt</name>
    <dbReference type="NCBI Taxonomy" id="51511"/>
    <lineage>
        <taxon>Eukaryota</taxon>
        <taxon>Metazoa</taxon>
        <taxon>Chordata</taxon>
        <taxon>Tunicata</taxon>
        <taxon>Ascidiacea</taxon>
        <taxon>Phlebobranchia</taxon>
        <taxon>Cionidae</taxon>
        <taxon>Ciona</taxon>
    </lineage>
</organism>
<feature type="domain" description="RRM" evidence="5">
    <location>
        <begin position="21"/>
        <end position="104"/>
    </location>
</feature>
<name>H2YI67_CIOSA</name>
<dbReference type="CDD" id="cd12325">
    <property type="entry name" value="RRM1_hnRNPA_hnRNPD_like"/>
    <property type="match status" value="1"/>
</dbReference>
<dbReference type="PANTHER" id="PTHR48026">
    <property type="entry name" value="HOMOLOGOUS TO DROSOPHILA SQD (SQUID) PROTEIN"/>
    <property type="match status" value="1"/>
</dbReference>
<accession>H2YI67</accession>
<dbReference type="InParanoid" id="H2YI67"/>
<keyword evidence="1" id="KW-0677">Repeat</keyword>
<dbReference type="STRING" id="51511.ENSCSAVP00000005016"/>
<protein>
    <recommendedName>
        <fullName evidence="5">RRM domain-containing protein</fullName>
    </recommendedName>
</protein>
<reference evidence="7" key="1">
    <citation type="submission" date="2003-08" db="EMBL/GenBank/DDBJ databases">
        <authorList>
            <person name="Birren B."/>
            <person name="Nusbaum C."/>
            <person name="Abebe A."/>
            <person name="Abouelleil A."/>
            <person name="Adekoya E."/>
            <person name="Ait-zahra M."/>
            <person name="Allen N."/>
            <person name="Allen T."/>
            <person name="An P."/>
            <person name="Anderson M."/>
            <person name="Anderson S."/>
            <person name="Arachchi H."/>
            <person name="Armbruster J."/>
            <person name="Bachantsang P."/>
            <person name="Baldwin J."/>
            <person name="Barry A."/>
            <person name="Bayul T."/>
            <person name="Blitshsteyn B."/>
            <person name="Bloom T."/>
            <person name="Blye J."/>
            <person name="Boguslavskiy L."/>
            <person name="Borowsky M."/>
            <person name="Boukhgalter B."/>
            <person name="Brunache A."/>
            <person name="Butler J."/>
            <person name="Calixte N."/>
            <person name="Calvo S."/>
            <person name="Camarata J."/>
            <person name="Campo K."/>
            <person name="Chang J."/>
            <person name="Cheshatsang Y."/>
            <person name="Citroen M."/>
            <person name="Collymore A."/>
            <person name="Considine T."/>
            <person name="Cook A."/>
            <person name="Cooke P."/>
            <person name="Corum B."/>
            <person name="Cuomo C."/>
            <person name="David R."/>
            <person name="Dawoe T."/>
            <person name="Degray S."/>
            <person name="Dodge S."/>
            <person name="Dooley K."/>
            <person name="Dorje P."/>
            <person name="Dorjee K."/>
            <person name="Dorris L."/>
            <person name="Duffey N."/>
            <person name="Dupes A."/>
            <person name="Elkins T."/>
            <person name="Engels R."/>
            <person name="Erickson J."/>
            <person name="Farina A."/>
            <person name="Faro S."/>
            <person name="Ferreira P."/>
            <person name="Fischer H."/>
            <person name="Fitzgerald M."/>
            <person name="Foley K."/>
            <person name="Gage D."/>
            <person name="Galagan J."/>
            <person name="Gearin G."/>
            <person name="Gnerre S."/>
            <person name="Gnirke A."/>
            <person name="Goyette A."/>
            <person name="Graham J."/>
            <person name="Grandbois E."/>
            <person name="Gyaltsen K."/>
            <person name="Hafez N."/>
            <person name="Hagopian D."/>
            <person name="Hagos B."/>
            <person name="Hall J."/>
            <person name="Hatcher B."/>
            <person name="Heller A."/>
            <person name="Higgins H."/>
            <person name="Honan T."/>
            <person name="Horn A."/>
            <person name="Houde N."/>
            <person name="Hughes L."/>
            <person name="Hulme W."/>
            <person name="Husby E."/>
            <person name="Iliev I."/>
            <person name="Jaffe D."/>
            <person name="Jones C."/>
            <person name="Kamal M."/>
            <person name="Kamat A."/>
            <person name="Kamvysselis M."/>
            <person name="Karlsson E."/>
            <person name="Kells C."/>
            <person name="Kieu A."/>
            <person name="Kisner P."/>
            <person name="Kodira C."/>
            <person name="Kulbokas E."/>
            <person name="Labutti K."/>
            <person name="Lama D."/>
            <person name="Landers T."/>
            <person name="Leger J."/>
            <person name="Levine S."/>
            <person name="Lewis D."/>
            <person name="Lewis T."/>
            <person name="Lindblad-toh K."/>
            <person name="Liu X."/>
            <person name="Lokyitsang T."/>
            <person name="Lokyitsang Y."/>
            <person name="Lucien O."/>
            <person name="Lui A."/>
            <person name="Ma L.J."/>
            <person name="Mabbitt R."/>
            <person name="Macdonald J."/>
            <person name="Maclean C."/>
            <person name="Major J."/>
            <person name="Manning J."/>
            <person name="Marabella R."/>
            <person name="Maru K."/>
            <person name="Matthews C."/>
            <person name="Mauceli E."/>
            <person name="Mccarthy M."/>
            <person name="Mcdonough S."/>
            <person name="Mcghee T."/>
            <person name="Meldrim J."/>
            <person name="Meneus L."/>
            <person name="Mesirov J."/>
            <person name="Mihalev A."/>
            <person name="Mihova T."/>
            <person name="Mikkelsen T."/>
            <person name="Mlenga V."/>
            <person name="Moru K."/>
            <person name="Mozes J."/>
            <person name="Mulrain L."/>
            <person name="Munson G."/>
            <person name="Naylor J."/>
            <person name="Newes C."/>
            <person name="Nguyen C."/>
            <person name="Nguyen N."/>
            <person name="Nguyen T."/>
            <person name="Nicol R."/>
            <person name="Nielsen C."/>
            <person name="Nizzari M."/>
            <person name="Norbu C."/>
            <person name="Norbu N."/>
            <person name="O'donnell P."/>
            <person name="Okoawo O."/>
            <person name="O'leary S."/>
            <person name="Omotosho B."/>
            <person name="O'neill K."/>
            <person name="Osman S."/>
            <person name="Parker S."/>
            <person name="Perrin D."/>
            <person name="Phunkhang P."/>
            <person name="Piqani B."/>
            <person name="Purcell S."/>
            <person name="Rachupka T."/>
            <person name="Ramasamy U."/>
            <person name="Rameau R."/>
            <person name="Ray V."/>
            <person name="Raymond C."/>
            <person name="Retta R."/>
            <person name="Richardson S."/>
            <person name="Rise C."/>
            <person name="Rodriguez J."/>
            <person name="Rogers J."/>
            <person name="Rogov P."/>
            <person name="Rutman M."/>
            <person name="Schupbach R."/>
            <person name="Seaman C."/>
            <person name="Settipalli S."/>
            <person name="Sharpe T."/>
            <person name="Sheridan J."/>
            <person name="Sherpa N."/>
            <person name="Shi J."/>
            <person name="Smirnov S."/>
            <person name="Smith C."/>
            <person name="Sougnez C."/>
            <person name="Spencer B."/>
            <person name="Stalker J."/>
            <person name="Stange-thomann N."/>
            <person name="Stavropoulos S."/>
            <person name="Stetson K."/>
            <person name="Stone C."/>
            <person name="Stone S."/>
            <person name="Stubbs M."/>
            <person name="Talamas J."/>
            <person name="Tchuinga P."/>
            <person name="Tenzing P."/>
            <person name="Tesfaye S."/>
            <person name="Theodore J."/>
            <person name="Thoulutsang Y."/>
            <person name="Topham K."/>
            <person name="Towey S."/>
            <person name="Tsamla T."/>
            <person name="Tsomo N."/>
            <person name="Vallee D."/>
            <person name="Vassiliev H."/>
            <person name="Venkataraman V."/>
            <person name="Vinson J."/>
            <person name="Vo A."/>
            <person name="Wade C."/>
            <person name="Wang S."/>
            <person name="Wangchuk T."/>
            <person name="Wangdi T."/>
            <person name="Whittaker C."/>
            <person name="Wilkinson J."/>
            <person name="Wu Y."/>
            <person name="Wyman D."/>
            <person name="Yadav S."/>
            <person name="Yang S."/>
            <person name="Yang X."/>
            <person name="Yeager S."/>
            <person name="Yee E."/>
            <person name="Young G."/>
            <person name="Zainoun J."/>
            <person name="Zembeck L."/>
            <person name="Zimmer A."/>
            <person name="Zody M."/>
            <person name="Lander E."/>
        </authorList>
    </citation>
    <scope>NUCLEOTIDE SEQUENCE [LARGE SCALE GENOMIC DNA]</scope>
</reference>
<dbReference type="eggNOG" id="KOG0118">
    <property type="taxonomic scope" value="Eukaryota"/>
</dbReference>
<dbReference type="SMR" id="H2YI67"/>
<evidence type="ECO:0000313" key="7">
    <source>
        <dbReference type="Proteomes" id="UP000007875"/>
    </source>
</evidence>
<evidence type="ECO:0000256" key="4">
    <source>
        <dbReference type="SAM" id="MobiDB-lite"/>
    </source>
</evidence>
<reference evidence="6" key="3">
    <citation type="submission" date="2025-09" db="UniProtKB">
        <authorList>
            <consortium name="Ensembl"/>
        </authorList>
    </citation>
    <scope>IDENTIFICATION</scope>
</reference>
<dbReference type="SMART" id="SM00360">
    <property type="entry name" value="RRM"/>
    <property type="match status" value="2"/>
</dbReference>
<dbReference type="PROSITE" id="PS50102">
    <property type="entry name" value="RRM"/>
    <property type="match status" value="2"/>
</dbReference>
<feature type="compositionally biased region" description="Basic and acidic residues" evidence="4">
    <location>
        <begin position="321"/>
        <end position="338"/>
    </location>
</feature>
<keyword evidence="7" id="KW-1185">Reference proteome</keyword>
<evidence type="ECO:0000313" key="6">
    <source>
        <dbReference type="Ensembl" id="ENSCSAVP00000005016.1"/>
    </source>
</evidence>
<dbReference type="AlphaFoldDB" id="H2YI67"/>
<dbReference type="InterPro" id="IPR012677">
    <property type="entry name" value="Nucleotide-bd_a/b_plait_sf"/>
</dbReference>
<keyword evidence="2 3" id="KW-0694">RNA-binding</keyword>
<sequence length="451" mass="51551">MKSEEMEDTNGADINEPEQQRKLFIGGLSFDTTNESLSKYFTKFGEVTDSVVMLDPKTKKSRGFGFVTFKRIKMVDAVMEERPHKLDGRTVTPKRAVSREDSEKPGAHATVKKIFVGGIKDDTNEQHLKDHFRKFGLVELVEVMEDRETRKKRGFAFVTFADHDPVDKIVSQKYHTINGHNCEVRKALPKNELDKHKNKPGDRGPPPPEYMREREREHRRSPPPHAYSHDRYGPPAYDRYSGHAPTYDRYPPSSGYDRGYPPPPRGYSEYDRYGPPPRDYASEYDRYRDYRDFPKEYSRSSSSDYYRREAYSERPSSYDYPPREVAKEYSSASDRERAALPPSSAERERAYASSHAAASHERDLPRESRESRDPYPRSSSSAVPPEYEYSRKPEGSSNGYDYSSYMNSSSSYGPMKSSYSSRSAAPYPSSYPSSGAAPSGSSGQYSSSARY</sequence>
<dbReference type="FunFam" id="3.30.70.330:FF:000040">
    <property type="entry name" value="Heterogeneous nuclear ribonucleoprotein A2/B1"/>
    <property type="match status" value="1"/>
</dbReference>
<feature type="compositionally biased region" description="Low complexity" evidence="4">
    <location>
        <begin position="250"/>
        <end position="259"/>
    </location>
</feature>
<feature type="compositionally biased region" description="Basic and acidic residues" evidence="4">
    <location>
        <begin position="358"/>
        <end position="375"/>
    </location>
</feature>
<dbReference type="GO" id="GO:0000398">
    <property type="term" value="P:mRNA splicing, via spliceosome"/>
    <property type="evidence" value="ECO:0007669"/>
    <property type="project" value="TreeGrafter"/>
</dbReference>
<feature type="compositionally biased region" description="Low complexity" evidence="4">
    <location>
        <begin position="395"/>
        <end position="451"/>
    </location>
</feature>
<feature type="region of interest" description="Disordered" evidence="4">
    <location>
        <begin position="181"/>
        <end position="451"/>
    </location>
</feature>
<dbReference type="Gene3D" id="3.30.70.330">
    <property type="match status" value="2"/>
</dbReference>
<dbReference type="Proteomes" id="UP000007875">
    <property type="component" value="Unassembled WGS sequence"/>
</dbReference>
<dbReference type="GO" id="GO:0003730">
    <property type="term" value="F:mRNA 3'-UTR binding"/>
    <property type="evidence" value="ECO:0007669"/>
    <property type="project" value="TreeGrafter"/>
</dbReference>
<dbReference type="GeneTree" id="ENSGT00940000154808"/>
<dbReference type="Ensembl" id="ENSCSAVT00000005087.1">
    <property type="protein sequence ID" value="ENSCSAVP00000005016.1"/>
    <property type="gene ID" value="ENSCSAVG00000002994.1"/>
</dbReference>
<dbReference type="HOGENOM" id="CLU_606846_0_0_1"/>
<feature type="compositionally biased region" description="Basic and acidic residues" evidence="4">
    <location>
        <begin position="280"/>
        <end position="298"/>
    </location>
</feature>
<dbReference type="FunCoup" id="H2YI67">
    <property type="interactions" value="489"/>
</dbReference>
<dbReference type="SUPFAM" id="SSF54928">
    <property type="entry name" value="RNA-binding domain, RBD"/>
    <property type="match status" value="2"/>
</dbReference>
<evidence type="ECO:0000256" key="1">
    <source>
        <dbReference type="ARBA" id="ARBA00022737"/>
    </source>
</evidence>
<dbReference type="FunFam" id="3.30.70.330:FF:000158">
    <property type="entry name" value="heterogeneous nuclear ribonucleoprotein A3 isoform X1"/>
    <property type="match status" value="1"/>
</dbReference>
<evidence type="ECO:0000259" key="5">
    <source>
        <dbReference type="PROSITE" id="PS50102"/>
    </source>
</evidence>
<dbReference type="GO" id="GO:0071013">
    <property type="term" value="C:catalytic step 2 spliceosome"/>
    <property type="evidence" value="ECO:0007669"/>
    <property type="project" value="TreeGrafter"/>
</dbReference>
<feature type="compositionally biased region" description="Basic and acidic residues" evidence="4">
    <location>
        <begin position="182"/>
        <end position="202"/>
    </location>
</feature>
<evidence type="ECO:0000256" key="3">
    <source>
        <dbReference type="PROSITE-ProRule" id="PRU00176"/>
    </source>
</evidence>
<dbReference type="PANTHER" id="PTHR48026:SF14">
    <property type="entry name" value="HETEROGENEOUS NUCLEAR RIBONUCLEOPROTEIN A1"/>
    <property type="match status" value="1"/>
</dbReference>
<dbReference type="Pfam" id="PF00076">
    <property type="entry name" value="RRM_1"/>
    <property type="match status" value="2"/>
</dbReference>
<dbReference type="OMA" id="SEINDEW"/>
<feature type="compositionally biased region" description="Basic and acidic residues" evidence="4">
    <location>
        <begin position="210"/>
        <end position="220"/>
    </location>
</feature>
<evidence type="ECO:0000256" key="2">
    <source>
        <dbReference type="ARBA" id="ARBA00022884"/>
    </source>
</evidence>
<dbReference type="InterPro" id="IPR000504">
    <property type="entry name" value="RRM_dom"/>
</dbReference>